<reference evidence="4 5" key="1">
    <citation type="journal article" date="2020" name="Nat. Food">
        <title>A phased Vanilla planifolia genome enables genetic improvement of flavour and production.</title>
        <authorList>
            <person name="Hasing T."/>
            <person name="Tang H."/>
            <person name="Brym M."/>
            <person name="Khazi F."/>
            <person name="Huang T."/>
            <person name="Chambers A.H."/>
        </authorList>
    </citation>
    <scope>NUCLEOTIDE SEQUENCE [LARGE SCALE GENOMIC DNA]</scope>
    <source>
        <tissue evidence="2">Leaf</tissue>
    </source>
</reference>
<dbReference type="Proteomes" id="UP000636800">
    <property type="component" value="Chromosome 12"/>
</dbReference>
<dbReference type="OrthoDB" id="751338at2759"/>
<dbReference type="Proteomes" id="UP000639772">
    <property type="component" value="Chromosome 12"/>
</dbReference>
<accession>A0A835PRE4</accession>
<dbReference type="EMBL" id="JADCNM010000012">
    <property type="protein sequence ID" value="KAG0458904.1"/>
    <property type="molecule type" value="Genomic_DNA"/>
</dbReference>
<dbReference type="AlphaFoldDB" id="A0A835PRE4"/>
<dbReference type="EMBL" id="JADCNL010000012">
    <property type="protein sequence ID" value="KAG0457215.1"/>
    <property type="molecule type" value="Genomic_DNA"/>
</dbReference>
<evidence type="ECO:0000256" key="1">
    <source>
        <dbReference type="SAM" id="MobiDB-lite"/>
    </source>
</evidence>
<feature type="region of interest" description="Disordered" evidence="1">
    <location>
        <begin position="40"/>
        <end position="80"/>
    </location>
</feature>
<feature type="compositionally biased region" description="Low complexity" evidence="1">
    <location>
        <begin position="120"/>
        <end position="129"/>
    </location>
</feature>
<proteinExistence type="predicted"/>
<feature type="region of interest" description="Disordered" evidence="1">
    <location>
        <begin position="102"/>
        <end position="129"/>
    </location>
</feature>
<protein>
    <submittedName>
        <fullName evidence="2">Uncharacterized protein</fullName>
    </submittedName>
</protein>
<evidence type="ECO:0000313" key="3">
    <source>
        <dbReference type="EMBL" id="KAG0458904.1"/>
    </source>
</evidence>
<name>A0A835PRE4_VANPL</name>
<comment type="caution">
    <text evidence="2">The sequence shown here is derived from an EMBL/GenBank/DDBJ whole genome shotgun (WGS) entry which is preliminary data.</text>
</comment>
<sequence length="129" mass="13929">MDLKAILDGVDGPWTEERHSLFLDCIEASFVRRVLRLDNDCDGSGSGRRIAARNGGAGNDRRVPESDTDSTGESRRRYPVVNPPVAGAAFCRNTRKRSVRLCDAPQDQVVPKLERGNDGSGASSSKKGG</sequence>
<gene>
    <name evidence="3" type="ORF">HPP92_022032</name>
    <name evidence="2" type="ORF">HPP92_022372</name>
</gene>
<evidence type="ECO:0000313" key="4">
    <source>
        <dbReference type="Proteomes" id="UP000636800"/>
    </source>
</evidence>
<keyword evidence="4" id="KW-1185">Reference proteome</keyword>
<organism evidence="2 4">
    <name type="scientific">Vanilla planifolia</name>
    <name type="common">Vanilla</name>
    <dbReference type="NCBI Taxonomy" id="51239"/>
    <lineage>
        <taxon>Eukaryota</taxon>
        <taxon>Viridiplantae</taxon>
        <taxon>Streptophyta</taxon>
        <taxon>Embryophyta</taxon>
        <taxon>Tracheophyta</taxon>
        <taxon>Spermatophyta</taxon>
        <taxon>Magnoliopsida</taxon>
        <taxon>Liliopsida</taxon>
        <taxon>Asparagales</taxon>
        <taxon>Orchidaceae</taxon>
        <taxon>Vanilloideae</taxon>
        <taxon>Vanilleae</taxon>
        <taxon>Vanilla</taxon>
    </lineage>
</organism>
<evidence type="ECO:0000313" key="5">
    <source>
        <dbReference type="Proteomes" id="UP000639772"/>
    </source>
</evidence>
<evidence type="ECO:0000313" key="2">
    <source>
        <dbReference type="EMBL" id="KAG0457215.1"/>
    </source>
</evidence>